<evidence type="ECO:0000256" key="2">
    <source>
        <dbReference type="SAM" id="Phobius"/>
    </source>
</evidence>
<gene>
    <name evidence="3" type="ORF">M413DRAFT_440364</name>
</gene>
<feature type="transmembrane region" description="Helical" evidence="2">
    <location>
        <begin position="25"/>
        <end position="48"/>
    </location>
</feature>
<proteinExistence type="predicted"/>
<reference evidence="4" key="2">
    <citation type="submission" date="2015-01" db="EMBL/GenBank/DDBJ databases">
        <title>Evolutionary Origins and Diversification of the Mycorrhizal Mutualists.</title>
        <authorList>
            <consortium name="DOE Joint Genome Institute"/>
            <consortium name="Mycorrhizal Genomics Consortium"/>
            <person name="Kohler A."/>
            <person name="Kuo A."/>
            <person name="Nagy L.G."/>
            <person name="Floudas D."/>
            <person name="Copeland A."/>
            <person name="Barry K.W."/>
            <person name="Cichocki N."/>
            <person name="Veneault-Fourrey C."/>
            <person name="LaButti K."/>
            <person name="Lindquist E.A."/>
            <person name="Lipzen A."/>
            <person name="Lundell T."/>
            <person name="Morin E."/>
            <person name="Murat C."/>
            <person name="Riley R."/>
            <person name="Ohm R."/>
            <person name="Sun H."/>
            <person name="Tunlid A."/>
            <person name="Henrissat B."/>
            <person name="Grigoriev I.V."/>
            <person name="Hibbett D.S."/>
            <person name="Martin F."/>
        </authorList>
    </citation>
    <scope>NUCLEOTIDE SEQUENCE [LARGE SCALE GENOMIC DNA]</scope>
    <source>
        <strain evidence="4">h7</strain>
    </source>
</reference>
<organism evidence="3 4">
    <name type="scientific">Hebeloma cylindrosporum</name>
    <dbReference type="NCBI Taxonomy" id="76867"/>
    <lineage>
        <taxon>Eukaryota</taxon>
        <taxon>Fungi</taxon>
        <taxon>Dikarya</taxon>
        <taxon>Basidiomycota</taxon>
        <taxon>Agaricomycotina</taxon>
        <taxon>Agaricomycetes</taxon>
        <taxon>Agaricomycetidae</taxon>
        <taxon>Agaricales</taxon>
        <taxon>Agaricineae</taxon>
        <taxon>Hymenogastraceae</taxon>
        <taxon>Hebeloma</taxon>
    </lineage>
</organism>
<dbReference type="HOGENOM" id="CLU_2158731_0_0_1"/>
<keyword evidence="2" id="KW-0472">Membrane</keyword>
<keyword evidence="2" id="KW-1133">Transmembrane helix</keyword>
<name>A0A0C3CRT8_HEBCY</name>
<accession>A0A0C3CRT8</accession>
<evidence type="ECO:0000256" key="1">
    <source>
        <dbReference type="SAM" id="MobiDB-lite"/>
    </source>
</evidence>
<dbReference type="AlphaFoldDB" id="A0A0C3CRT8"/>
<dbReference type="Proteomes" id="UP000053424">
    <property type="component" value="Unassembled WGS sequence"/>
</dbReference>
<keyword evidence="2" id="KW-0812">Transmembrane</keyword>
<protein>
    <submittedName>
        <fullName evidence="3">Uncharacterized protein</fullName>
    </submittedName>
</protein>
<dbReference type="EMBL" id="KN831770">
    <property type="protein sequence ID" value="KIM46794.1"/>
    <property type="molecule type" value="Genomic_DNA"/>
</dbReference>
<evidence type="ECO:0000313" key="4">
    <source>
        <dbReference type="Proteomes" id="UP000053424"/>
    </source>
</evidence>
<feature type="compositionally biased region" description="Basic and acidic residues" evidence="1">
    <location>
        <begin position="1"/>
        <end position="19"/>
    </location>
</feature>
<evidence type="ECO:0000313" key="3">
    <source>
        <dbReference type="EMBL" id="KIM46794.1"/>
    </source>
</evidence>
<sequence>MSSQDAEKPNHPESGRPSERSPYPLYTAILFTALIALLFGILIAHGVLASKIADGPKVVAEAVKSLGSDLSYLRSINSELDLLNSKMRTMIPSTVTVAPGLFATFTMAAGR</sequence>
<reference evidence="3 4" key="1">
    <citation type="submission" date="2014-04" db="EMBL/GenBank/DDBJ databases">
        <authorList>
            <consortium name="DOE Joint Genome Institute"/>
            <person name="Kuo A."/>
            <person name="Gay G."/>
            <person name="Dore J."/>
            <person name="Kohler A."/>
            <person name="Nagy L.G."/>
            <person name="Floudas D."/>
            <person name="Copeland A."/>
            <person name="Barry K.W."/>
            <person name="Cichocki N."/>
            <person name="Veneault-Fourrey C."/>
            <person name="LaButti K."/>
            <person name="Lindquist E.A."/>
            <person name="Lipzen A."/>
            <person name="Lundell T."/>
            <person name="Morin E."/>
            <person name="Murat C."/>
            <person name="Sun H."/>
            <person name="Tunlid A."/>
            <person name="Henrissat B."/>
            <person name="Grigoriev I.V."/>
            <person name="Hibbett D.S."/>
            <person name="Martin F."/>
            <person name="Nordberg H.P."/>
            <person name="Cantor M.N."/>
            <person name="Hua S.X."/>
        </authorList>
    </citation>
    <scope>NUCLEOTIDE SEQUENCE [LARGE SCALE GENOMIC DNA]</scope>
    <source>
        <strain evidence="4">h7</strain>
    </source>
</reference>
<keyword evidence="4" id="KW-1185">Reference proteome</keyword>
<feature type="region of interest" description="Disordered" evidence="1">
    <location>
        <begin position="1"/>
        <end position="21"/>
    </location>
</feature>